<dbReference type="Proteomes" id="UP001221142">
    <property type="component" value="Unassembled WGS sequence"/>
</dbReference>
<evidence type="ECO:0000256" key="2">
    <source>
        <dbReference type="ARBA" id="ARBA00009533"/>
    </source>
</evidence>
<name>A0AAD7BH60_9AGAR</name>
<dbReference type="InterPro" id="IPR010977">
    <property type="entry name" value="Aromatic_deC"/>
</dbReference>
<dbReference type="AlphaFoldDB" id="A0AAD7BH60"/>
<dbReference type="InterPro" id="IPR015421">
    <property type="entry name" value="PyrdxlP-dep_Trfase_major"/>
</dbReference>
<dbReference type="InterPro" id="IPR015424">
    <property type="entry name" value="PyrdxlP-dep_Trfase"/>
</dbReference>
<keyword evidence="8" id="KW-1185">Reference proteome</keyword>
<dbReference type="GO" id="GO:0016740">
    <property type="term" value="F:transferase activity"/>
    <property type="evidence" value="ECO:0007669"/>
    <property type="project" value="UniProtKB-KW"/>
</dbReference>
<reference evidence="7" key="1">
    <citation type="submission" date="2023-03" db="EMBL/GenBank/DDBJ databases">
        <title>Massive genome expansion in bonnet fungi (Mycena s.s.) driven by repeated elements and novel gene families across ecological guilds.</title>
        <authorList>
            <consortium name="Lawrence Berkeley National Laboratory"/>
            <person name="Harder C.B."/>
            <person name="Miyauchi S."/>
            <person name="Viragh M."/>
            <person name="Kuo A."/>
            <person name="Thoen E."/>
            <person name="Andreopoulos B."/>
            <person name="Lu D."/>
            <person name="Skrede I."/>
            <person name="Drula E."/>
            <person name="Henrissat B."/>
            <person name="Morin E."/>
            <person name="Kohler A."/>
            <person name="Barry K."/>
            <person name="LaButti K."/>
            <person name="Morin E."/>
            <person name="Salamov A."/>
            <person name="Lipzen A."/>
            <person name="Mereny Z."/>
            <person name="Hegedus B."/>
            <person name="Baldrian P."/>
            <person name="Stursova M."/>
            <person name="Weitz H."/>
            <person name="Taylor A."/>
            <person name="Grigoriev I.V."/>
            <person name="Nagy L.G."/>
            <person name="Martin F."/>
            <person name="Kauserud H."/>
        </authorList>
    </citation>
    <scope>NUCLEOTIDE SEQUENCE</scope>
    <source>
        <strain evidence="7">9284</strain>
    </source>
</reference>
<comment type="similarity">
    <text evidence="2 6">Belongs to the group II decarboxylase family.</text>
</comment>
<evidence type="ECO:0000256" key="4">
    <source>
        <dbReference type="ARBA" id="ARBA00023239"/>
    </source>
</evidence>
<evidence type="ECO:0000256" key="6">
    <source>
        <dbReference type="RuleBase" id="RU000382"/>
    </source>
</evidence>
<proteinExistence type="inferred from homology"/>
<evidence type="ECO:0000313" key="7">
    <source>
        <dbReference type="EMBL" id="KAJ7621110.1"/>
    </source>
</evidence>
<dbReference type="Gene3D" id="3.90.1150.10">
    <property type="entry name" value="Aspartate Aminotransferase, domain 1"/>
    <property type="match status" value="1"/>
</dbReference>
<dbReference type="GO" id="GO:0005737">
    <property type="term" value="C:cytoplasm"/>
    <property type="evidence" value="ECO:0007669"/>
    <property type="project" value="TreeGrafter"/>
</dbReference>
<dbReference type="InterPro" id="IPR015422">
    <property type="entry name" value="PyrdxlP-dep_Trfase_small"/>
</dbReference>
<evidence type="ECO:0000256" key="1">
    <source>
        <dbReference type="ARBA" id="ARBA00001933"/>
    </source>
</evidence>
<dbReference type="Pfam" id="PF00282">
    <property type="entry name" value="Pyridoxal_deC"/>
    <property type="match status" value="1"/>
</dbReference>
<dbReference type="PANTHER" id="PTHR11999:SF165">
    <property type="entry name" value="DECARBOXYLASE, PUTATIVE (AFU_ORTHOLOGUE AFUA_2G04980)-RELATED"/>
    <property type="match status" value="1"/>
</dbReference>
<dbReference type="GO" id="GO:0016831">
    <property type="term" value="F:carboxy-lyase activity"/>
    <property type="evidence" value="ECO:0007669"/>
    <property type="project" value="TreeGrafter"/>
</dbReference>
<gene>
    <name evidence="7" type="ORF">FB45DRAFT_798800</name>
</gene>
<accession>A0AAD7BH60</accession>
<dbReference type="EMBL" id="JARKIF010000016">
    <property type="protein sequence ID" value="KAJ7621110.1"/>
    <property type="molecule type" value="Genomic_DNA"/>
</dbReference>
<protein>
    <submittedName>
        <fullName evidence="7">Pyridoxal phosphate-dependent transferase</fullName>
    </submittedName>
</protein>
<dbReference type="PANTHER" id="PTHR11999">
    <property type="entry name" value="GROUP II PYRIDOXAL-5-PHOSPHATE DECARBOXYLASE"/>
    <property type="match status" value="1"/>
</dbReference>
<organism evidence="7 8">
    <name type="scientific">Roridomyces roridus</name>
    <dbReference type="NCBI Taxonomy" id="1738132"/>
    <lineage>
        <taxon>Eukaryota</taxon>
        <taxon>Fungi</taxon>
        <taxon>Dikarya</taxon>
        <taxon>Basidiomycota</taxon>
        <taxon>Agaricomycotina</taxon>
        <taxon>Agaricomycetes</taxon>
        <taxon>Agaricomycetidae</taxon>
        <taxon>Agaricales</taxon>
        <taxon>Marasmiineae</taxon>
        <taxon>Mycenaceae</taxon>
        <taxon>Roridomyces</taxon>
    </lineage>
</organism>
<dbReference type="SUPFAM" id="SSF53383">
    <property type="entry name" value="PLP-dependent transferases"/>
    <property type="match status" value="1"/>
</dbReference>
<comment type="cofactor">
    <cofactor evidence="1 5 6">
        <name>pyridoxal 5'-phosphate</name>
        <dbReference type="ChEBI" id="CHEBI:597326"/>
    </cofactor>
</comment>
<dbReference type="InterPro" id="IPR002129">
    <property type="entry name" value="PyrdxlP-dep_de-COase"/>
</dbReference>
<dbReference type="GO" id="GO:0019752">
    <property type="term" value="P:carboxylic acid metabolic process"/>
    <property type="evidence" value="ECO:0007669"/>
    <property type="project" value="InterPro"/>
</dbReference>
<keyword evidence="7" id="KW-0808">Transferase</keyword>
<evidence type="ECO:0000256" key="5">
    <source>
        <dbReference type="PIRSR" id="PIRSR602129-50"/>
    </source>
</evidence>
<dbReference type="Gene3D" id="3.40.640.10">
    <property type="entry name" value="Type I PLP-dependent aspartate aminotransferase-like (Major domain)"/>
    <property type="match status" value="1"/>
</dbReference>
<evidence type="ECO:0000256" key="3">
    <source>
        <dbReference type="ARBA" id="ARBA00022898"/>
    </source>
</evidence>
<evidence type="ECO:0000313" key="8">
    <source>
        <dbReference type="Proteomes" id="UP001221142"/>
    </source>
</evidence>
<feature type="non-terminal residue" evidence="7">
    <location>
        <position position="1"/>
    </location>
</feature>
<feature type="modified residue" description="N6-(pyridoxal phosphate)lysine" evidence="5">
    <location>
        <position position="310"/>
    </location>
</feature>
<keyword evidence="4 6" id="KW-0456">Lyase</keyword>
<keyword evidence="3 5" id="KW-0663">Pyridoxal phosphate</keyword>
<dbReference type="GO" id="GO:0030170">
    <property type="term" value="F:pyridoxal phosphate binding"/>
    <property type="evidence" value="ECO:0007669"/>
    <property type="project" value="InterPro"/>
</dbReference>
<comment type="caution">
    <text evidence="7">The sequence shown here is derived from an EMBL/GenBank/DDBJ whole genome shotgun (WGS) entry which is preliminary data.</text>
</comment>
<sequence length="481" mass="52189">MPLSLNHFISTIAEGPRDALPPLDAIRYAETSLPMSIPAAGIGLEKIWQHLVDEIAPAFNISANYYGFVTGGCTPAAQFADLLCSGYDQNVQLSDPHSSIAAQLENAALSLLQQLLAIDQDDFRGRTFTTGCTASNILGLTLGREFCVATAGRRRSPPTDCSVAQIGLVAASVRAGIRTIQVLTTLPHSSIRKAAGATGIGVDAVIEIPLSKEEPWRFDLGALEEKLAQPDAASIIVISAGEVNTGRFATSRDDMREIRFLADKYGAWIHVDGAFGLQARVLSPSESHATIVEGVHSIQLADSIAGDAHKLLNVPYDCGFFFSRHLSLQQAVFQNGKVPTADPSEIPSAHNLGIECSRRLRALPVYASLVAYGRTWYRELLERQIELCRSIASFLLASDSYELLPQNTDLAHIYIIVLFRARSPLLNAQLVSRLNASRSIYVSGTVWDGAPATRIAVSTWRVDVERDSALVIAELERVVRE</sequence>